<evidence type="ECO:0000313" key="2">
    <source>
        <dbReference type="Proteomes" id="UP000762676"/>
    </source>
</evidence>
<organism evidence="1 2">
    <name type="scientific">Elysia marginata</name>
    <dbReference type="NCBI Taxonomy" id="1093978"/>
    <lineage>
        <taxon>Eukaryota</taxon>
        <taxon>Metazoa</taxon>
        <taxon>Spiralia</taxon>
        <taxon>Lophotrochozoa</taxon>
        <taxon>Mollusca</taxon>
        <taxon>Gastropoda</taxon>
        <taxon>Heterobranchia</taxon>
        <taxon>Euthyneura</taxon>
        <taxon>Panpulmonata</taxon>
        <taxon>Sacoglossa</taxon>
        <taxon>Placobranchoidea</taxon>
        <taxon>Plakobranchidae</taxon>
        <taxon>Elysia</taxon>
    </lineage>
</organism>
<comment type="caution">
    <text evidence="1">The sequence shown here is derived from an EMBL/GenBank/DDBJ whole genome shotgun (WGS) entry which is preliminary data.</text>
</comment>
<keyword evidence="2" id="KW-1185">Reference proteome</keyword>
<dbReference type="AlphaFoldDB" id="A0AAV4JD82"/>
<proteinExistence type="predicted"/>
<reference evidence="1 2" key="1">
    <citation type="journal article" date="2021" name="Elife">
        <title>Chloroplast acquisition without the gene transfer in kleptoplastic sea slugs, Plakobranchus ocellatus.</title>
        <authorList>
            <person name="Maeda T."/>
            <person name="Takahashi S."/>
            <person name="Yoshida T."/>
            <person name="Shimamura S."/>
            <person name="Takaki Y."/>
            <person name="Nagai Y."/>
            <person name="Toyoda A."/>
            <person name="Suzuki Y."/>
            <person name="Arimoto A."/>
            <person name="Ishii H."/>
            <person name="Satoh N."/>
            <person name="Nishiyama T."/>
            <person name="Hasebe M."/>
            <person name="Maruyama T."/>
            <person name="Minagawa J."/>
            <person name="Obokata J."/>
            <person name="Shigenobu S."/>
        </authorList>
    </citation>
    <scope>NUCLEOTIDE SEQUENCE [LARGE SCALE GENOMIC DNA]</scope>
</reference>
<evidence type="ECO:0000313" key="1">
    <source>
        <dbReference type="EMBL" id="GFS19346.1"/>
    </source>
</evidence>
<dbReference type="EMBL" id="BMAT01003066">
    <property type="protein sequence ID" value="GFS19346.1"/>
    <property type="molecule type" value="Genomic_DNA"/>
</dbReference>
<protein>
    <submittedName>
        <fullName evidence="1">Retrovirus-related Pol polyprotein from type-1 retrotransposable element R1 2</fullName>
    </submittedName>
</protein>
<gene>
    <name evidence="1" type="ORF">ElyMa_001542800</name>
</gene>
<name>A0AAV4JD82_9GAST</name>
<sequence>MNRKGQTTLFRLRTGHNRLKAHLYKTYNIGHTDLCLCGEAAETVEHVVQDCQNYRKLRQAVWSKPTDLQTKAWGTAEEMGKTNSFIHQMGVTI</sequence>
<dbReference type="Proteomes" id="UP000762676">
    <property type="component" value="Unassembled WGS sequence"/>
</dbReference>
<accession>A0AAV4JD82</accession>